<evidence type="ECO:0000313" key="3">
    <source>
        <dbReference type="Proteomes" id="UP001321825"/>
    </source>
</evidence>
<organism evidence="2 3">
    <name type="scientific">Methylomarinovum caldicuralii</name>
    <dbReference type="NCBI Taxonomy" id="438856"/>
    <lineage>
        <taxon>Bacteria</taxon>
        <taxon>Pseudomonadati</taxon>
        <taxon>Pseudomonadota</taxon>
        <taxon>Gammaproteobacteria</taxon>
        <taxon>Methylococcales</taxon>
        <taxon>Methylothermaceae</taxon>
        <taxon>Methylomarinovum</taxon>
    </lineage>
</organism>
<feature type="region of interest" description="Disordered" evidence="1">
    <location>
        <begin position="585"/>
        <end position="607"/>
    </location>
</feature>
<accession>A0AAU9C9B5</accession>
<dbReference type="EMBL" id="AP024714">
    <property type="protein sequence ID" value="BCX82131.1"/>
    <property type="molecule type" value="Genomic_DNA"/>
</dbReference>
<evidence type="ECO:0000256" key="1">
    <source>
        <dbReference type="SAM" id="MobiDB-lite"/>
    </source>
</evidence>
<dbReference type="KEGG" id="mcau:MIT9_P1716"/>
<dbReference type="SUPFAM" id="SSF48239">
    <property type="entry name" value="Terpenoid cyclases/Protein prenyltransferases"/>
    <property type="match status" value="1"/>
</dbReference>
<protein>
    <submittedName>
        <fullName evidence="2">Uncharacterized protein</fullName>
    </submittedName>
</protein>
<keyword evidence="3" id="KW-1185">Reference proteome</keyword>
<dbReference type="RefSeq" id="WP_317704541.1">
    <property type="nucleotide sequence ID" value="NZ_AP024714.1"/>
</dbReference>
<gene>
    <name evidence="2" type="ORF">MIT9_P1716</name>
</gene>
<evidence type="ECO:0000313" key="2">
    <source>
        <dbReference type="EMBL" id="BCX82131.1"/>
    </source>
</evidence>
<dbReference type="InterPro" id="IPR008930">
    <property type="entry name" value="Terpenoid_cyclase/PrenylTrfase"/>
</dbReference>
<dbReference type="AlphaFoldDB" id="A0AAU9C9B5"/>
<name>A0AAU9C9B5_9GAMM</name>
<sequence length="607" mass="68398">MTPKNPQVPTAIRETISASHTEKLTDRLEEAECLFLRFRGPADHTLPGVSRMRACPAGGWLLEGKENFWIPRLPVARRLDDQGHILEETAAPVSGLALDGSGLTLSLAPPEGFVADLAVWRLTPQLQQELTDLTPIEIQPYFLWGSHTRYSRPADLYLHLIHGWVYENRASWPKYWKICSENDAHALYVLFSGLARTTGKILYQLFKRQLLLAVLGRQADDGGWYHGEWTDGMESHFRLHTSALHLLLDAYQETPDAAIAKGLQRGTEFLLQRADRLDCGLWFLHDSLELTDASMHQSPFQWLPCRAFGKSVGNMLVLNSHWDTTVAVDRGAGLLEEAAWREAAAEANRATETVLAATPANWLYRLVFGLIALSFLPTEQAATLPLWRRALKRLGWKYLIPRFHRLKCRFPRLVMPGGYLDRALCLKGISTAYQAINVMDLVRLQARFPQLKLRSYIDDAVAFTYRSGLWQRWSEDERTRYAYGFWAEVLHRLCLLDPDPALRSWLAGTMAKLEELELGQPPGLLGGDRERGITGPSNLDLHKLPPGIRIADLSTPAGVEYLLLGVGKEPVRLNAEVLGTELAWTDPEGRPRGPEFSLQPGQWVVGR</sequence>
<dbReference type="Proteomes" id="UP001321825">
    <property type="component" value="Chromosome"/>
</dbReference>
<reference evidence="3" key="1">
    <citation type="journal article" date="2024" name="Int. J. Syst. Evol. Microbiol.">
        <title>Methylomarinovum tepidoasis sp. nov., a moderately thermophilic methanotroph of the family Methylothermaceae isolated from a deep-sea hydrothermal field.</title>
        <authorList>
            <person name="Hirayama H."/>
            <person name="Takaki Y."/>
            <person name="Abe M."/>
            <person name="Miyazaki M."/>
            <person name="Uematsu K."/>
            <person name="Matsui Y."/>
            <person name="Takai K."/>
        </authorList>
    </citation>
    <scope>NUCLEOTIDE SEQUENCE [LARGE SCALE GENOMIC DNA]</scope>
    <source>
        <strain evidence="3">IT-9</strain>
    </source>
</reference>
<proteinExistence type="predicted"/>